<protein>
    <submittedName>
        <fullName evidence="2">Uncharacterized protein</fullName>
    </submittedName>
</protein>
<feature type="region of interest" description="Disordered" evidence="1">
    <location>
        <begin position="131"/>
        <end position="164"/>
    </location>
</feature>
<dbReference type="Proteomes" id="UP000324222">
    <property type="component" value="Unassembled WGS sequence"/>
</dbReference>
<keyword evidence="3" id="KW-1185">Reference proteome</keyword>
<comment type="caution">
    <text evidence="2">The sequence shown here is derived from an EMBL/GenBank/DDBJ whole genome shotgun (WGS) entry which is preliminary data.</text>
</comment>
<reference evidence="2 3" key="1">
    <citation type="submission" date="2019-05" db="EMBL/GenBank/DDBJ databases">
        <title>Another draft genome of Portunus trituberculatus and its Hox gene families provides insights of decapod evolution.</title>
        <authorList>
            <person name="Jeong J.-H."/>
            <person name="Song I."/>
            <person name="Kim S."/>
            <person name="Choi T."/>
            <person name="Kim D."/>
            <person name="Ryu S."/>
            <person name="Kim W."/>
        </authorList>
    </citation>
    <scope>NUCLEOTIDE SEQUENCE [LARGE SCALE GENOMIC DNA]</scope>
    <source>
        <tissue evidence="2">Muscle</tissue>
    </source>
</reference>
<accession>A0A5B7E2K8</accession>
<dbReference type="AlphaFoldDB" id="A0A5B7E2K8"/>
<evidence type="ECO:0000256" key="1">
    <source>
        <dbReference type="SAM" id="MobiDB-lite"/>
    </source>
</evidence>
<evidence type="ECO:0000313" key="2">
    <source>
        <dbReference type="EMBL" id="MPC28262.1"/>
    </source>
</evidence>
<evidence type="ECO:0000313" key="3">
    <source>
        <dbReference type="Proteomes" id="UP000324222"/>
    </source>
</evidence>
<name>A0A5B7E2K8_PORTR</name>
<dbReference type="EMBL" id="VSRR010001882">
    <property type="protein sequence ID" value="MPC28262.1"/>
    <property type="molecule type" value="Genomic_DNA"/>
</dbReference>
<feature type="compositionally biased region" description="Basic and acidic residues" evidence="1">
    <location>
        <begin position="150"/>
        <end position="164"/>
    </location>
</feature>
<gene>
    <name evidence="2" type="ORF">E2C01_021461</name>
</gene>
<organism evidence="2 3">
    <name type="scientific">Portunus trituberculatus</name>
    <name type="common">Swimming crab</name>
    <name type="synonym">Neptunus trituberculatus</name>
    <dbReference type="NCBI Taxonomy" id="210409"/>
    <lineage>
        <taxon>Eukaryota</taxon>
        <taxon>Metazoa</taxon>
        <taxon>Ecdysozoa</taxon>
        <taxon>Arthropoda</taxon>
        <taxon>Crustacea</taxon>
        <taxon>Multicrustacea</taxon>
        <taxon>Malacostraca</taxon>
        <taxon>Eumalacostraca</taxon>
        <taxon>Eucarida</taxon>
        <taxon>Decapoda</taxon>
        <taxon>Pleocyemata</taxon>
        <taxon>Brachyura</taxon>
        <taxon>Eubrachyura</taxon>
        <taxon>Portunoidea</taxon>
        <taxon>Portunidae</taxon>
        <taxon>Portuninae</taxon>
        <taxon>Portunus</taxon>
    </lineage>
</organism>
<proteinExistence type="predicted"/>
<sequence length="164" mass="17502">MSRHFTIINNQTCSIFSAGSNQHPPLDLPPSPPLVLPPPPLGLLFYSFTCSFSSSTWFSLSSSICSSSSYTWSFISFSSTSSSFSFHHTIRSINTTAIAPTSTLIIPKASEGVYILQPQLGVIIHLPTPIPPPPPRASSPTPIATSARRKVMEGGDGRGKGGVR</sequence>